<keyword evidence="3" id="KW-1185">Reference proteome</keyword>
<keyword evidence="1" id="KW-0472">Membrane</keyword>
<feature type="transmembrane region" description="Helical" evidence="1">
    <location>
        <begin position="35"/>
        <end position="53"/>
    </location>
</feature>
<keyword evidence="1" id="KW-0812">Transmembrane</keyword>
<sequence>MADDEATDMTETSSLPAAKPVLALRSGFNTAFRQLLALIGLFMIALSIPIGIMTPLIPIGLPFGILGVILLGRNSVWGHRWMEGVLVRHPQVERFAPNWLMKLVFGREKKVTPRKASRKA</sequence>
<evidence type="ECO:0000256" key="1">
    <source>
        <dbReference type="SAM" id="Phobius"/>
    </source>
</evidence>
<dbReference type="STRING" id="1280953.HOC_02446"/>
<dbReference type="OrthoDB" id="7619275at2"/>
<dbReference type="Proteomes" id="UP000024942">
    <property type="component" value="Unassembled WGS sequence"/>
</dbReference>
<dbReference type="RefSeq" id="WP_035535616.1">
    <property type="nucleotide sequence ID" value="NZ_ARYL01000002.1"/>
</dbReference>
<dbReference type="PATRIC" id="fig|1280953.3.peg.492"/>
<name>A0A059GBP1_9PROT</name>
<protein>
    <submittedName>
        <fullName evidence="2">Uncharacterized protein</fullName>
    </submittedName>
</protein>
<keyword evidence="1" id="KW-1133">Transmembrane helix</keyword>
<dbReference type="EMBL" id="ARYL01000002">
    <property type="protein sequence ID" value="KDA04159.1"/>
    <property type="molecule type" value="Genomic_DNA"/>
</dbReference>
<comment type="caution">
    <text evidence="2">The sequence shown here is derived from an EMBL/GenBank/DDBJ whole genome shotgun (WGS) entry which is preliminary data.</text>
</comment>
<accession>A0A059GBP1</accession>
<evidence type="ECO:0000313" key="2">
    <source>
        <dbReference type="EMBL" id="KDA04159.1"/>
    </source>
</evidence>
<gene>
    <name evidence="2" type="ORF">HOC_02446</name>
</gene>
<organism evidence="2 3">
    <name type="scientific">Hyphomonas oceanitis SCH89</name>
    <dbReference type="NCBI Taxonomy" id="1280953"/>
    <lineage>
        <taxon>Bacteria</taxon>
        <taxon>Pseudomonadati</taxon>
        <taxon>Pseudomonadota</taxon>
        <taxon>Alphaproteobacteria</taxon>
        <taxon>Hyphomonadales</taxon>
        <taxon>Hyphomonadaceae</taxon>
        <taxon>Hyphomonas</taxon>
    </lineage>
</organism>
<reference evidence="2 3" key="1">
    <citation type="journal article" date="2014" name="Antonie Van Leeuwenhoek">
        <title>Hyphomonas beringensis sp. nov. and Hyphomonas chukchiensis sp. nov., isolated from surface seawater of the Bering Sea and Chukchi Sea.</title>
        <authorList>
            <person name="Li C."/>
            <person name="Lai Q."/>
            <person name="Li G."/>
            <person name="Dong C."/>
            <person name="Wang J."/>
            <person name="Liao Y."/>
            <person name="Shao Z."/>
        </authorList>
    </citation>
    <scope>NUCLEOTIDE SEQUENCE [LARGE SCALE GENOMIC DNA]</scope>
    <source>
        <strain evidence="2 3">SCH89</strain>
    </source>
</reference>
<evidence type="ECO:0000313" key="3">
    <source>
        <dbReference type="Proteomes" id="UP000024942"/>
    </source>
</evidence>
<proteinExistence type="predicted"/>
<dbReference type="AlphaFoldDB" id="A0A059GBP1"/>
<dbReference type="eggNOG" id="ENOG503135A">
    <property type="taxonomic scope" value="Bacteria"/>
</dbReference>